<feature type="transmembrane region" description="Helical" evidence="1">
    <location>
        <begin position="78"/>
        <end position="98"/>
    </location>
</feature>
<keyword evidence="1" id="KW-0472">Membrane</keyword>
<dbReference type="Pfam" id="PF24800">
    <property type="entry name" value="DUF7702"/>
    <property type="match status" value="1"/>
</dbReference>
<organism evidence="3 4">
    <name type="scientific">Hermanssonia centrifuga</name>
    <dbReference type="NCBI Taxonomy" id="98765"/>
    <lineage>
        <taxon>Eukaryota</taxon>
        <taxon>Fungi</taxon>
        <taxon>Dikarya</taxon>
        <taxon>Basidiomycota</taxon>
        <taxon>Agaricomycotina</taxon>
        <taxon>Agaricomycetes</taxon>
        <taxon>Polyporales</taxon>
        <taxon>Meruliaceae</taxon>
        <taxon>Hermanssonia</taxon>
    </lineage>
</organism>
<reference evidence="3 4" key="1">
    <citation type="submission" date="2018-02" db="EMBL/GenBank/DDBJ databases">
        <title>Genome sequence of the basidiomycete white-rot fungus Phlebia centrifuga.</title>
        <authorList>
            <person name="Granchi Z."/>
            <person name="Peng M."/>
            <person name="de Vries R.P."/>
            <person name="Hilden K."/>
            <person name="Makela M.R."/>
            <person name="Grigoriev I."/>
            <person name="Riley R."/>
        </authorList>
    </citation>
    <scope>NUCLEOTIDE SEQUENCE [LARGE SCALE GENOMIC DNA]</scope>
    <source>
        <strain evidence="3 4">FBCC195</strain>
    </source>
</reference>
<keyword evidence="4" id="KW-1185">Reference proteome</keyword>
<keyword evidence="1" id="KW-1133">Transmembrane helix</keyword>
<comment type="caution">
    <text evidence="3">The sequence shown here is derived from an EMBL/GenBank/DDBJ whole genome shotgun (WGS) entry which is preliminary data.</text>
</comment>
<name>A0A2R6P0F3_9APHY</name>
<evidence type="ECO:0000313" key="3">
    <source>
        <dbReference type="EMBL" id="PSR82305.1"/>
    </source>
</evidence>
<feature type="transmembrane region" description="Helical" evidence="1">
    <location>
        <begin position="161"/>
        <end position="178"/>
    </location>
</feature>
<feature type="transmembrane region" description="Helical" evidence="1">
    <location>
        <begin position="48"/>
        <end position="66"/>
    </location>
</feature>
<feature type="transmembrane region" description="Helical" evidence="1">
    <location>
        <begin position="22"/>
        <end position="41"/>
    </location>
</feature>
<evidence type="ECO:0000313" key="4">
    <source>
        <dbReference type="Proteomes" id="UP000186601"/>
    </source>
</evidence>
<feature type="transmembrane region" description="Helical" evidence="1">
    <location>
        <begin position="198"/>
        <end position="218"/>
    </location>
</feature>
<keyword evidence="1" id="KW-0812">Transmembrane</keyword>
<dbReference type="OrthoDB" id="5389493at2759"/>
<dbReference type="EMBL" id="MLYV02000590">
    <property type="protein sequence ID" value="PSR82305.1"/>
    <property type="molecule type" value="Genomic_DNA"/>
</dbReference>
<proteinExistence type="predicted"/>
<dbReference type="Proteomes" id="UP000186601">
    <property type="component" value="Unassembled WGS sequence"/>
</dbReference>
<accession>A0A2R6P0F3</accession>
<feature type="transmembrane region" description="Helical" evidence="1">
    <location>
        <begin position="239"/>
        <end position="258"/>
    </location>
</feature>
<feature type="non-terminal residue" evidence="3">
    <location>
        <position position="265"/>
    </location>
</feature>
<evidence type="ECO:0000256" key="1">
    <source>
        <dbReference type="SAM" id="Phobius"/>
    </source>
</evidence>
<dbReference type="AlphaFoldDB" id="A0A2R6P0F3"/>
<evidence type="ECO:0000259" key="2">
    <source>
        <dbReference type="Pfam" id="PF24800"/>
    </source>
</evidence>
<gene>
    <name evidence="3" type="ORF">PHLCEN_2v6096</name>
</gene>
<protein>
    <recommendedName>
        <fullName evidence="2">DUF7702 domain-containing protein</fullName>
    </recommendedName>
</protein>
<dbReference type="STRING" id="98765.A0A2R6P0F3"/>
<dbReference type="InterPro" id="IPR056119">
    <property type="entry name" value="DUF7702"/>
</dbReference>
<feature type="domain" description="DUF7702" evidence="2">
    <location>
        <begin position="159"/>
        <end position="233"/>
    </location>
</feature>
<sequence length="265" mass="29161">MSSATQSAINYANYSGIYKSELAGAIIFAAVYTPLFFFNVYRSIRRPTYVLVMLAFFCFSEHPRFFLHDALIDHGVSMSVRVVAFTLRAILAGSAFAGQNLNLLVAQQIIYSVRDVCRYFLASVLMHRFKHRDLLLLGPGSRDDVGGILGLVARLMRNRHIIRLALTAAVALGITGGVESTGSSQQAKDLTSTLRRASIIIFLVVSVMLVVVTARLALDEATITQRERVTEPASIVHPLIILLAIALLCVVREAFFTATSRDPKQ</sequence>